<name>A0A0B2X1J0_METAS</name>
<dbReference type="OrthoDB" id="4865224at2759"/>
<dbReference type="GeneID" id="63737862"/>
<accession>A0A0B2X1J0</accession>
<dbReference type="AlphaFoldDB" id="A0A0B2X1J0"/>
<dbReference type="InterPro" id="IPR012677">
    <property type="entry name" value="Nucleotide-bd_a/b_plait_sf"/>
</dbReference>
<evidence type="ECO:0000313" key="2">
    <source>
        <dbReference type="Proteomes" id="UP000030816"/>
    </source>
</evidence>
<dbReference type="SUPFAM" id="SSF54928">
    <property type="entry name" value="RNA-binding domain, RBD"/>
    <property type="match status" value="1"/>
</dbReference>
<organism evidence="1 2">
    <name type="scientific">Metarhizium album (strain ARSEF 1941)</name>
    <dbReference type="NCBI Taxonomy" id="1081103"/>
    <lineage>
        <taxon>Eukaryota</taxon>
        <taxon>Fungi</taxon>
        <taxon>Dikarya</taxon>
        <taxon>Ascomycota</taxon>
        <taxon>Pezizomycotina</taxon>
        <taxon>Sordariomycetes</taxon>
        <taxon>Hypocreomycetidae</taxon>
        <taxon>Hypocreales</taxon>
        <taxon>Clavicipitaceae</taxon>
        <taxon>Metarhizium</taxon>
    </lineage>
</organism>
<evidence type="ECO:0000313" key="1">
    <source>
        <dbReference type="EMBL" id="KHN98945.1"/>
    </source>
</evidence>
<dbReference type="RefSeq" id="XP_040680011.1">
    <property type="nucleotide sequence ID" value="XM_040822206.1"/>
</dbReference>
<dbReference type="GO" id="GO:0003676">
    <property type="term" value="F:nucleic acid binding"/>
    <property type="evidence" value="ECO:0007669"/>
    <property type="project" value="InterPro"/>
</dbReference>
<dbReference type="Gene3D" id="3.30.70.330">
    <property type="match status" value="1"/>
</dbReference>
<dbReference type="EMBL" id="AZHE01000006">
    <property type="protein sequence ID" value="KHN98945.1"/>
    <property type="molecule type" value="Genomic_DNA"/>
</dbReference>
<protein>
    <submittedName>
        <fullName evidence="1">Nucleotide-binding, alpha-beta plait</fullName>
    </submittedName>
</protein>
<comment type="caution">
    <text evidence="1">The sequence shown here is derived from an EMBL/GenBank/DDBJ whole genome shotgun (WGS) entry which is preliminary data.</text>
</comment>
<sequence>MAQNSLTRSEDFAVRNWLKAAENSPSVGWHVQAQSVREVFEEDVPKSSPVLARKRLCRAYRGSQGESADSVTNMHLQDLTQLSACFFDMHVILGRISRDLEHFSSRKDEASQLILDNTELPGSDILAALKATNPILRTTITTNTSDISDFMEMLCGIMQTMEGNDCPEAAGAPEFWAPISEGDAWNIALPSDDLFKTDALQKPSTPPSQGYTLKYHGDIKHVDSPRLYVSRPSSARNPRPQSRRVILDNLPGDITTCQVLQSIKCYGGVISAFLADSLIKASARKKTAVIEFVYPEAAADVVSHLHKNKVAFLDRRGDGHQPQTYVVPTPSYFYAELNRRLLSRGCTRALIMPNFPEGAIWHVLCTIGTRHISTVRLSQGHLSMEFTSLFEANRAEREIRHGNAAIGYDAAEQGMCYIPDSSQGRMQDNYDSHGGVIPFTEPDVLRTAWDREPYNTRRAPPPHDTPGGKLALSSKRTPEEILAEYFCIDPSEVWSHLQDRKSFKDTTDRSIGVAARLTRHKWSWSITAEDELKLKLLMANTLHDPDWADKWDEYFRARDMINLRTWEEYGMLAKHRRECAEAQGLPEGMVPTCDGCSWGCVSLKSAPAPRLVQDYFSGPCVGAEED</sequence>
<gene>
    <name evidence="1" type="ORF">MAM_03407</name>
</gene>
<reference evidence="1 2" key="1">
    <citation type="journal article" date="2014" name="Proc. Natl. Acad. Sci. U.S.A.">
        <title>Trajectory and genomic determinants of fungal-pathogen speciation and host adaptation.</title>
        <authorList>
            <person name="Hu X."/>
            <person name="Xiao G."/>
            <person name="Zheng P."/>
            <person name="Shang Y."/>
            <person name="Su Y."/>
            <person name="Zhang X."/>
            <person name="Liu X."/>
            <person name="Zhan S."/>
            <person name="St Leger R.J."/>
            <person name="Wang C."/>
        </authorList>
    </citation>
    <scope>NUCLEOTIDE SEQUENCE [LARGE SCALE GENOMIC DNA]</scope>
    <source>
        <strain evidence="1 2">ARSEF 1941</strain>
    </source>
</reference>
<keyword evidence="2" id="KW-1185">Reference proteome</keyword>
<dbReference type="InterPro" id="IPR035979">
    <property type="entry name" value="RBD_domain_sf"/>
</dbReference>
<dbReference type="Proteomes" id="UP000030816">
    <property type="component" value="Unassembled WGS sequence"/>
</dbReference>
<dbReference type="HOGENOM" id="CLU_034225_0_0_1"/>
<proteinExistence type="predicted"/>